<comment type="caution">
    <text evidence="2">The sequence shown here is derived from an EMBL/GenBank/DDBJ whole genome shotgun (WGS) entry which is preliminary data.</text>
</comment>
<name>A0A917J5H2_9BACT</name>
<evidence type="ECO:0000313" key="2">
    <source>
        <dbReference type="EMBL" id="GGH81271.1"/>
    </source>
</evidence>
<organism evidence="2 3">
    <name type="scientific">Filimonas zeae</name>
    <dbReference type="NCBI Taxonomy" id="1737353"/>
    <lineage>
        <taxon>Bacteria</taxon>
        <taxon>Pseudomonadati</taxon>
        <taxon>Bacteroidota</taxon>
        <taxon>Chitinophagia</taxon>
        <taxon>Chitinophagales</taxon>
        <taxon>Chitinophagaceae</taxon>
        <taxon>Filimonas</taxon>
    </lineage>
</organism>
<dbReference type="RefSeq" id="WP_188958400.1">
    <property type="nucleotide sequence ID" value="NZ_BMIB01000006.1"/>
</dbReference>
<feature type="transmembrane region" description="Helical" evidence="1">
    <location>
        <begin position="104"/>
        <end position="125"/>
    </location>
</feature>
<evidence type="ECO:0000313" key="3">
    <source>
        <dbReference type="Proteomes" id="UP000627292"/>
    </source>
</evidence>
<accession>A0A917J5H2</accession>
<evidence type="ECO:0000256" key="1">
    <source>
        <dbReference type="SAM" id="Phobius"/>
    </source>
</evidence>
<keyword evidence="3" id="KW-1185">Reference proteome</keyword>
<feature type="transmembrane region" description="Helical" evidence="1">
    <location>
        <begin position="45"/>
        <end position="66"/>
    </location>
</feature>
<gene>
    <name evidence="2" type="ORF">GCM10011379_53410</name>
</gene>
<keyword evidence="1" id="KW-0812">Transmembrane</keyword>
<reference evidence="2" key="1">
    <citation type="journal article" date="2014" name="Int. J. Syst. Evol. Microbiol.">
        <title>Complete genome sequence of Corynebacterium casei LMG S-19264T (=DSM 44701T), isolated from a smear-ripened cheese.</title>
        <authorList>
            <consortium name="US DOE Joint Genome Institute (JGI-PGF)"/>
            <person name="Walter F."/>
            <person name="Albersmeier A."/>
            <person name="Kalinowski J."/>
            <person name="Ruckert C."/>
        </authorList>
    </citation>
    <scope>NUCLEOTIDE SEQUENCE</scope>
    <source>
        <strain evidence="2">CGMCC 1.15290</strain>
    </source>
</reference>
<keyword evidence="1" id="KW-1133">Transmembrane helix</keyword>
<feature type="transmembrane region" description="Helical" evidence="1">
    <location>
        <begin position="131"/>
        <end position="153"/>
    </location>
</feature>
<dbReference type="EMBL" id="BMIB01000006">
    <property type="protein sequence ID" value="GGH81271.1"/>
    <property type="molecule type" value="Genomic_DNA"/>
</dbReference>
<feature type="transmembrane region" description="Helical" evidence="1">
    <location>
        <begin position="20"/>
        <end position="39"/>
    </location>
</feature>
<sequence length="170" mass="19213">MLTRTDIEKYFTWEKHTALAFLITGVVLLAGAVVCWLFSKQPFWKGAALPALITGFVLISSCYPVYKKNDEQRISHVYALDMNPDLLTQKELPRMQAAAAKLKWLRIAEAVLVATGIALLLLYRLQPGKAFWYGLWCSLAIMAAVLLVTDTFAAQRLARYTRQLHTLSQH</sequence>
<protein>
    <submittedName>
        <fullName evidence="2">Uncharacterized protein</fullName>
    </submittedName>
</protein>
<keyword evidence="1" id="KW-0472">Membrane</keyword>
<proteinExistence type="predicted"/>
<reference evidence="2" key="2">
    <citation type="submission" date="2020-09" db="EMBL/GenBank/DDBJ databases">
        <authorList>
            <person name="Sun Q."/>
            <person name="Zhou Y."/>
        </authorList>
    </citation>
    <scope>NUCLEOTIDE SEQUENCE</scope>
    <source>
        <strain evidence="2">CGMCC 1.15290</strain>
    </source>
</reference>
<dbReference type="Proteomes" id="UP000627292">
    <property type="component" value="Unassembled WGS sequence"/>
</dbReference>
<dbReference type="AlphaFoldDB" id="A0A917J5H2"/>